<dbReference type="InterPro" id="IPR009061">
    <property type="entry name" value="DNA-bd_dom_put_sf"/>
</dbReference>
<accession>A0ABS1LRE7</accession>
<evidence type="ECO:0000256" key="2">
    <source>
        <dbReference type="ARBA" id="ARBA00023015"/>
    </source>
</evidence>
<dbReference type="PROSITE" id="PS50937">
    <property type="entry name" value="HTH_MERR_2"/>
    <property type="match status" value="1"/>
</dbReference>
<dbReference type="Proteomes" id="UP000675409">
    <property type="component" value="Unassembled WGS sequence"/>
</dbReference>
<gene>
    <name evidence="6" type="ORF">HGK34_21450</name>
</gene>
<keyword evidence="3 6" id="KW-0238">DNA-binding</keyword>
<keyword evidence="4" id="KW-0804">Transcription</keyword>
<evidence type="ECO:0000256" key="4">
    <source>
        <dbReference type="ARBA" id="ARBA00023163"/>
    </source>
</evidence>
<protein>
    <submittedName>
        <fullName evidence="6">MerR family DNA-binding transcriptional regulator</fullName>
    </submittedName>
</protein>
<feature type="domain" description="HTH merR-type" evidence="5">
    <location>
        <begin position="1"/>
        <end position="69"/>
    </location>
</feature>
<dbReference type="SMART" id="SM00422">
    <property type="entry name" value="HTH_MERR"/>
    <property type="match status" value="1"/>
</dbReference>
<evidence type="ECO:0000256" key="3">
    <source>
        <dbReference type="ARBA" id="ARBA00023125"/>
    </source>
</evidence>
<evidence type="ECO:0000313" key="6">
    <source>
        <dbReference type="EMBL" id="MBL0888809.1"/>
    </source>
</evidence>
<dbReference type="SUPFAM" id="SSF46955">
    <property type="entry name" value="Putative DNA-binding domain"/>
    <property type="match status" value="1"/>
</dbReference>
<dbReference type="PRINTS" id="PR00040">
    <property type="entry name" value="HTHMERR"/>
</dbReference>
<keyword evidence="7" id="KW-1185">Reference proteome</keyword>
<organism evidence="6 7">
    <name type="scientific">Myceligenerans indicum</name>
    <dbReference type="NCBI Taxonomy" id="2593663"/>
    <lineage>
        <taxon>Bacteria</taxon>
        <taxon>Bacillati</taxon>
        <taxon>Actinomycetota</taxon>
        <taxon>Actinomycetes</taxon>
        <taxon>Micrococcales</taxon>
        <taxon>Promicromonosporaceae</taxon>
        <taxon>Myceligenerans</taxon>
    </lineage>
</organism>
<keyword evidence="1" id="KW-0678">Repressor</keyword>
<dbReference type="RefSeq" id="WP_201851310.1">
    <property type="nucleotide sequence ID" value="NZ_JABBYC010000086.1"/>
</dbReference>
<dbReference type="PROSITE" id="PS00552">
    <property type="entry name" value="HTH_MERR_1"/>
    <property type="match status" value="1"/>
</dbReference>
<dbReference type="EMBL" id="JABBYC010000086">
    <property type="protein sequence ID" value="MBL0888809.1"/>
    <property type="molecule type" value="Genomic_DNA"/>
</dbReference>
<dbReference type="Gene3D" id="1.10.1660.10">
    <property type="match status" value="1"/>
</dbReference>
<dbReference type="InterPro" id="IPR000551">
    <property type="entry name" value="MerR-type_HTH_dom"/>
</dbReference>
<name>A0ABS1LRE7_9MICO</name>
<keyword evidence="2" id="KW-0805">Transcription regulation</keyword>
<dbReference type="InterPro" id="IPR047057">
    <property type="entry name" value="MerR_fam"/>
</dbReference>
<sequence>MLISELASLTGVKVSTVRFYERRGLLPDPRRSEDGYRRYGEAHARRVRFLRRGQELGFALGELAAVVAFSDEARAGTRPEVREQGRAKLVELDRRIADLRRMRGALESVLDAWVLDPEDPCPIEDSLAQTRTPHA</sequence>
<evidence type="ECO:0000256" key="1">
    <source>
        <dbReference type="ARBA" id="ARBA00022491"/>
    </source>
</evidence>
<evidence type="ECO:0000259" key="5">
    <source>
        <dbReference type="PROSITE" id="PS50937"/>
    </source>
</evidence>
<dbReference type="PANTHER" id="PTHR30204">
    <property type="entry name" value="REDOX-CYCLING DRUG-SENSING TRANSCRIPTIONAL ACTIVATOR SOXR"/>
    <property type="match status" value="1"/>
</dbReference>
<reference evidence="6 7" key="1">
    <citation type="journal article" date="2021" name="Arch. Microbiol.">
        <title>Myceligenerans indicum sp. nov., an actinobacterium isolated from mangrove sediment of Sundarbans, India.</title>
        <authorList>
            <person name="Asha K."/>
            <person name="Bhadury P."/>
        </authorList>
    </citation>
    <scope>NUCLEOTIDE SEQUENCE [LARGE SCALE GENOMIC DNA]</scope>
    <source>
        <strain evidence="6 7">I2</strain>
    </source>
</reference>
<comment type="caution">
    <text evidence="6">The sequence shown here is derived from an EMBL/GenBank/DDBJ whole genome shotgun (WGS) entry which is preliminary data.</text>
</comment>
<dbReference type="GO" id="GO:0003677">
    <property type="term" value="F:DNA binding"/>
    <property type="evidence" value="ECO:0007669"/>
    <property type="project" value="UniProtKB-KW"/>
</dbReference>
<dbReference type="Pfam" id="PF13411">
    <property type="entry name" value="MerR_1"/>
    <property type="match status" value="1"/>
</dbReference>
<evidence type="ECO:0000313" key="7">
    <source>
        <dbReference type="Proteomes" id="UP000675409"/>
    </source>
</evidence>
<dbReference type="PANTHER" id="PTHR30204:SF69">
    <property type="entry name" value="MERR-FAMILY TRANSCRIPTIONAL REGULATOR"/>
    <property type="match status" value="1"/>
</dbReference>
<proteinExistence type="predicted"/>